<dbReference type="Pfam" id="PF00849">
    <property type="entry name" value="PseudoU_synth_2"/>
    <property type="match status" value="1"/>
</dbReference>
<dbReference type="OrthoDB" id="4155914at2759"/>
<evidence type="ECO:0000313" key="9">
    <source>
        <dbReference type="Proteomes" id="UP000601435"/>
    </source>
</evidence>
<keyword evidence="1" id="KW-0808">Transferase</keyword>
<dbReference type="Gene3D" id="3.40.50.11350">
    <property type="match status" value="1"/>
</dbReference>
<evidence type="ECO:0000256" key="5">
    <source>
        <dbReference type="PROSITE-ProRule" id="PRU00708"/>
    </source>
</evidence>
<dbReference type="Gene3D" id="1.25.40.10">
    <property type="entry name" value="Tetratricopeptide repeat domain"/>
    <property type="match status" value="3"/>
</dbReference>
<name>A0A812QLW2_9DINO</name>
<reference evidence="8" key="1">
    <citation type="submission" date="2021-02" db="EMBL/GenBank/DDBJ databases">
        <authorList>
            <person name="Dougan E. K."/>
            <person name="Rhodes N."/>
            <person name="Thang M."/>
            <person name="Chan C."/>
        </authorList>
    </citation>
    <scope>NUCLEOTIDE SEQUENCE</scope>
</reference>
<dbReference type="GO" id="GO:0001522">
    <property type="term" value="P:pseudouridine synthesis"/>
    <property type="evidence" value="ECO:0007669"/>
    <property type="project" value="InterPro"/>
</dbReference>
<dbReference type="Gene3D" id="3.30.2350.10">
    <property type="entry name" value="Pseudouridine synthase"/>
    <property type="match status" value="1"/>
</dbReference>
<accession>A0A812QLW2</accession>
<protein>
    <recommendedName>
        <fullName evidence="7">Pseudouridine synthase RsuA/RluA-like domain-containing protein</fullName>
    </recommendedName>
</protein>
<evidence type="ECO:0000256" key="2">
    <source>
        <dbReference type="ARBA" id="ARBA00022737"/>
    </source>
</evidence>
<dbReference type="InterPro" id="IPR006145">
    <property type="entry name" value="PsdUridine_synth_RsuA/RluA"/>
</dbReference>
<dbReference type="InterPro" id="IPR011990">
    <property type="entry name" value="TPR-like_helical_dom_sf"/>
</dbReference>
<feature type="compositionally biased region" description="Basic and acidic residues" evidence="6">
    <location>
        <begin position="903"/>
        <end position="913"/>
    </location>
</feature>
<keyword evidence="3" id="KW-0294">Fucose metabolism</keyword>
<sequence>MHHCSRDTSGRGGHKAKRCWIRRHSHHGRTVGGNVSEEVMLIPGSLEELLGSSLVRVGSHHGLLVSKNGVQAVHGRRDDLPTQPELLRAINSAQQARAGLRAPCPPATEGSPSCRSWCRRIVPDRPVEGRLEGSCLRKEGNDGPRCLCQEEAETLASCLMHCEATEDVVAPPPSVPAPKTGASVKASKADALTEPRYLLYDTRYHIGFMAQVEVFFVALELVSQLNRRLNTACKDAGGHGCQPWTLVLPPWCWVPRWYHADASRGRPWSDLFNLEGLKAEVVVRDYASLGNSAVDVGVVLVPGGRTSQLKDGHGDFLGFTKDMQACESHGQQVPQAGRQRNSVVYSGYCDEDLAVKNLRCGVVRESSLKGLVDLAENVKGRSLLIKHLDALRLHRPEGGLVMKFQHMLAPAPALVTAAKKFADLVLGPLPYLGVHIRRNDFVVTHASVYDAIQAVPNTGFFWLQKGLRSSEEEGPDLANLIEMPIAEQDAVELPSDSKDVGAPLVTEGHTEPPQERGRMVAVVVVGQSRLLLRLITKARMTRELSSRALDVLKLRGISTVFRSHVLHVLQPLRLDGFIPEYLLCVDRIEGQLPPEVAQAWTFAAANQLRRMKACLKRVQEREALRNQSYSFFVRLRPDFLVLTDIPSLRTSALNKGCVLARLRAAINIAGLTNEHLSYCYCGKGCCSKNILKGRGAGFIVDDMLAVAARDLFMRLWQSRAKEPQPRSWPVMAPMAETGFTTSMLQKRIPVCPLAFRGLPLGSSNNGHAVEAAKCGYVEGDAAVPQTSCGPAKAVADQVHLLIVTTPSATAAASRINRLLKKRQLEQVFVAGDADEGFRADLRSGVKVALYFFSQDDGAELPELRGQEELVELQLASQAEYFIGSAGSAFSAAVRRQRSQNMDHSPETHGERLRLSLSSSAERSTAAAWPSTVNIGRGLLRQPHGRDLSQAMRSGVASEVAMAEKASVQGKFVREESLKGLSHSAVLSSSGRLLAFMAVRASFENSNEAKSEEEGGRGELKREWVSLPASRTLTVWSHWADQSVKAADSIEVVKCGIVDAVVYYANEGTRDVRAAFLQTMVFYRSCLVSKEIQGVLADPTGRELLLIFIHFTRLVCVPPTVANYGSALIACKRGLQWEHALSLLHKMEKDAVAKNEFMFTHAILVCMQCGHAAVVLKILEDMPVASVPPNNVVCAQVISQCQREQNWHLSMQIFSTMMRSSARPDVITFTSTINACEKGQQWETALQMFNTMRGMASIPNELTCSAVVQSLKPRASAAAAAGAWRLLPSLLHEIRCLGVQRDVVFYNSVNGAAEKASQWRTALVGVQRMLSSKLELDAASSSVVIKAFGNAGLWQRGLFVLGSMPINSIVINTSIGMCSGIWQQALHLCSGHLSNAVTYTAAISACRQGGKWEVALSLLRRMQVQSLSPGTVTVTAAITCCEASQQWQQALGLLSLMLRRLLEADAIAYRCTIASCSEVHWQHALAILMVSWQARVYDTESFTTVLWCFEAAASWQLAQALLHNKPDSLVPDEASYLSVIRSCGNSGNMAAGFEVLQDFVHGGFVHGVAFLPCAISALFINDPDFIQATFAEALRRLREDTGSPCELITLWSALGLMGARNAAFEDAVLAEVLPSLSAFDWDELMELSWGAAACSLASDFFDPLQEEALSRLGAVAAPAQCILGLISACHASGSLRASFYMAASQLLERRGKDLDGQSTKHVAAEAPPFPARSRAKGSEPTIVLQCLEMAILMKPAGWEVFGHKSERQLSAWFQARFSLQPPILRDPSFQFGFLHRLDVPSSGLVCVATTYAKYYALELQLRTGLLNRDYFVVSYGWWPLSLLEIRTSLHWGLQTLSIAGGRGKPSASLVKVLAHAERREQSAQSLLAIRIVTGRRHQIRSHFAHVGHPVVSDGQYAAIAMRSSNDYRNNRHFLHRYRLEFVAESPVLSALEPLSPELLEYLKILRGKDARSSELLQAWMHGDLGDAIDWQQLSSLSIEDCTQAS</sequence>
<dbReference type="Pfam" id="PF13812">
    <property type="entry name" value="PPR_3"/>
    <property type="match status" value="1"/>
</dbReference>
<dbReference type="Pfam" id="PF10250">
    <property type="entry name" value="O-FucT"/>
    <property type="match status" value="1"/>
</dbReference>
<dbReference type="CDD" id="cd02869">
    <property type="entry name" value="PseudoU_synth_RluA_like"/>
    <property type="match status" value="1"/>
</dbReference>
<evidence type="ECO:0000259" key="7">
    <source>
        <dbReference type="Pfam" id="PF00849"/>
    </source>
</evidence>
<evidence type="ECO:0000256" key="1">
    <source>
        <dbReference type="ARBA" id="ARBA00022679"/>
    </source>
</evidence>
<dbReference type="PROSITE" id="PS51375">
    <property type="entry name" value="PPR"/>
    <property type="match status" value="2"/>
</dbReference>
<feature type="repeat" description="PPR" evidence="5">
    <location>
        <begin position="1394"/>
        <end position="1428"/>
    </location>
</feature>
<dbReference type="NCBIfam" id="TIGR00756">
    <property type="entry name" value="PPR"/>
    <property type="match status" value="1"/>
</dbReference>
<keyword evidence="4" id="KW-0119">Carbohydrate metabolism</keyword>
<evidence type="ECO:0000256" key="6">
    <source>
        <dbReference type="SAM" id="MobiDB-lite"/>
    </source>
</evidence>
<dbReference type="Gene3D" id="3.40.50.11340">
    <property type="match status" value="1"/>
</dbReference>
<dbReference type="PANTHER" id="PTHR47936:SF1">
    <property type="entry name" value="PENTATRICOPEPTIDE REPEAT-CONTAINING PROTEIN GUN1, CHLOROPLASTIC"/>
    <property type="match status" value="1"/>
</dbReference>
<dbReference type="PANTHER" id="PTHR47936">
    <property type="entry name" value="PPR_LONG DOMAIN-CONTAINING PROTEIN"/>
    <property type="match status" value="1"/>
</dbReference>
<dbReference type="EMBL" id="CAJNJA010017054">
    <property type="protein sequence ID" value="CAE7393421.1"/>
    <property type="molecule type" value="Genomic_DNA"/>
</dbReference>
<evidence type="ECO:0000256" key="3">
    <source>
        <dbReference type="ARBA" id="ARBA00023253"/>
    </source>
</evidence>
<feature type="region of interest" description="Disordered" evidence="6">
    <location>
        <begin position="895"/>
        <end position="918"/>
    </location>
</feature>
<dbReference type="Pfam" id="PF01535">
    <property type="entry name" value="PPR"/>
    <property type="match status" value="1"/>
</dbReference>
<feature type="repeat" description="PPR" evidence="5">
    <location>
        <begin position="1224"/>
        <end position="1258"/>
    </location>
</feature>
<dbReference type="InterPro" id="IPR019378">
    <property type="entry name" value="GDP-Fuc_O-FucTrfase"/>
</dbReference>
<gene>
    <name evidence="8" type="ORF">SNEC2469_LOCUS10716</name>
</gene>
<evidence type="ECO:0000256" key="4">
    <source>
        <dbReference type="ARBA" id="ARBA00023277"/>
    </source>
</evidence>
<feature type="domain" description="Pseudouridine synthase RsuA/RluA-like" evidence="7">
    <location>
        <begin position="1749"/>
        <end position="1904"/>
    </location>
</feature>
<evidence type="ECO:0000313" key="8">
    <source>
        <dbReference type="EMBL" id="CAE7393421.1"/>
    </source>
</evidence>
<dbReference type="GO" id="GO:0003723">
    <property type="term" value="F:RNA binding"/>
    <property type="evidence" value="ECO:0007669"/>
    <property type="project" value="InterPro"/>
</dbReference>
<dbReference type="SUPFAM" id="SSF55120">
    <property type="entry name" value="Pseudouridine synthase"/>
    <property type="match status" value="1"/>
</dbReference>
<comment type="caution">
    <text evidence="8">The sequence shown here is derived from an EMBL/GenBank/DDBJ whole genome shotgun (WGS) entry which is preliminary data.</text>
</comment>
<dbReference type="GO" id="GO:0016740">
    <property type="term" value="F:transferase activity"/>
    <property type="evidence" value="ECO:0007669"/>
    <property type="project" value="UniProtKB-KW"/>
</dbReference>
<dbReference type="InterPro" id="IPR020103">
    <property type="entry name" value="PsdUridine_synth_cat_dom_sf"/>
</dbReference>
<keyword evidence="9" id="KW-1185">Reference proteome</keyword>
<organism evidence="8 9">
    <name type="scientific">Symbiodinium necroappetens</name>
    <dbReference type="NCBI Taxonomy" id="1628268"/>
    <lineage>
        <taxon>Eukaryota</taxon>
        <taxon>Sar</taxon>
        <taxon>Alveolata</taxon>
        <taxon>Dinophyceae</taxon>
        <taxon>Suessiales</taxon>
        <taxon>Symbiodiniaceae</taxon>
        <taxon>Symbiodinium</taxon>
    </lineage>
</organism>
<keyword evidence="2" id="KW-0677">Repeat</keyword>
<dbReference type="Proteomes" id="UP000601435">
    <property type="component" value="Unassembled WGS sequence"/>
</dbReference>
<dbReference type="InterPro" id="IPR002885">
    <property type="entry name" value="PPR_rpt"/>
</dbReference>
<proteinExistence type="predicted"/>
<dbReference type="GO" id="GO:0009982">
    <property type="term" value="F:pseudouridine synthase activity"/>
    <property type="evidence" value="ECO:0007669"/>
    <property type="project" value="InterPro"/>
</dbReference>
<dbReference type="GO" id="GO:0006004">
    <property type="term" value="P:fucose metabolic process"/>
    <property type="evidence" value="ECO:0007669"/>
    <property type="project" value="UniProtKB-KW"/>
</dbReference>